<dbReference type="eggNOG" id="COG0624">
    <property type="taxonomic scope" value="Bacteria"/>
</dbReference>
<dbReference type="Pfam" id="PF01546">
    <property type="entry name" value="Peptidase_M20"/>
    <property type="match status" value="1"/>
</dbReference>
<dbReference type="OrthoDB" id="9761532at2"/>
<organism evidence="4 5">
    <name type="scientific">Nitrococcus mobilis Nb-231</name>
    <dbReference type="NCBI Taxonomy" id="314278"/>
    <lineage>
        <taxon>Bacteria</taxon>
        <taxon>Pseudomonadati</taxon>
        <taxon>Pseudomonadota</taxon>
        <taxon>Gammaproteobacteria</taxon>
        <taxon>Chromatiales</taxon>
        <taxon>Ectothiorhodospiraceae</taxon>
        <taxon>Nitrococcus</taxon>
    </lineage>
</organism>
<evidence type="ECO:0000256" key="2">
    <source>
        <dbReference type="ARBA" id="ARBA00022723"/>
    </source>
</evidence>
<name>A4BVP5_9GAMM</name>
<dbReference type="InterPro" id="IPR051458">
    <property type="entry name" value="Cyt/Met_Dipeptidase"/>
</dbReference>
<keyword evidence="5" id="KW-1185">Reference proteome</keyword>
<keyword evidence="1" id="KW-0645">Protease</keyword>
<dbReference type="HOGENOM" id="CLU_029469_0_0_6"/>
<gene>
    <name evidence="4" type="ORF">NB231_05426</name>
</gene>
<dbReference type="GO" id="GO:0006508">
    <property type="term" value="P:proteolysis"/>
    <property type="evidence" value="ECO:0007669"/>
    <property type="project" value="UniProtKB-KW"/>
</dbReference>
<protein>
    <submittedName>
        <fullName evidence="4">Succinyl-diaminopimelate desuccinylase</fullName>
    </submittedName>
</protein>
<evidence type="ECO:0000313" key="4">
    <source>
        <dbReference type="EMBL" id="EAR20227.1"/>
    </source>
</evidence>
<dbReference type="InterPro" id="IPR002933">
    <property type="entry name" value="Peptidase_M20"/>
</dbReference>
<dbReference type="Gene3D" id="3.30.70.360">
    <property type="match status" value="1"/>
</dbReference>
<dbReference type="PANTHER" id="PTHR43270:SF4">
    <property type="entry name" value="CARNOSINE DIPEPTIDASE 2, ISOFORM A"/>
    <property type="match status" value="1"/>
</dbReference>
<evidence type="ECO:0000256" key="3">
    <source>
        <dbReference type="ARBA" id="ARBA00022801"/>
    </source>
</evidence>
<evidence type="ECO:0000313" key="5">
    <source>
        <dbReference type="Proteomes" id="UP000003374"/>
    </source>
</evidence>
<dbReference type="STRING" id="314278.NB231_05426"/>
<comment type="caution">
    <text evidence="4">The sequence shown here is derived from an EMBL/GenBank/DDBJ whole genome shotgun (WGS) entry which is preliminary data.</text>
</comment>
<dbReference type="EMBL" id="AAOF01000029">
    <property type="protein sequence ID" value="EAR20227.1"/>
    <property type="molecule type" value="Genomic_DNA"/>
</dbReference>
<keyword evidence="2" id="KW-0479">Metal-binding</keyword>
<dbReference type="Gene3D" id="3.40.630.10">
    <property type="entry name" value="Zn peptidases"/>
    <property type="match status" value="1"/>
</dbReference>
<dbReference type="GO" id="GO:0046872">
    <property type="term" value="F:metal ion binding"/>
    <property type="evidence" value="ECO:0007669"/>
    <property type="project" value="UniProtKB-KW"/>
</dbReference>
<dbReference type="GO" id="GO:0008233">
    <property type="term" value="F:peptidase activity"/>
    <property type="evidence" value="ECO:0007669"/>
    <property type="project" value="UniProtKB-KW"/>
</dbReference>
<dbReference type="AlphaFoldDB" id="A4BVP5"/>
<proteinExistence type="predicted"/>
<dbReference type="SUPFAM" id="SSF53187">
    <property type="entry name" value="Zn-dependent exopeptidases"/>
    <property type="match status" value="1"/>
</dbReference>
<reference evidence="4 5" key="1">
    <citation type="submission" date="2006-02" db="EMBL/GenBank/DDBJ databases">
        <authorList>
            <person name="Waterbury J."/>
            <person name="Ferriera S."/>
            <person name="Johnson J."/>
            <person name="Kravitz S."/>
            <person name="Halpern A."/>
            <person name="Remington K."/>
            <person name="Beeson K."/>
            <person name="Tran B."/>
            <person name="Rogers Y.-H."/>
            <person name="Friedman R."/>
            <person name="Venter J.C."/>
        </authorList>
    </citation>
    <scope>NUCLEOTIDE SEQUENCE [LARGE SCALE GENOMIC DNA]</scope>
    <source>
        <strain evidence="4 5">Nb-231</strain>
    </source>
</reference>
<sequence>MAPLSPRETTQHITEIWQQRIVPRLIDYIRIPAKSPQFDPDWATRGHIDEAIALAEDWCREQALAQMTVEVIRLEGRTPVLLIEIPGCGEGRVLLYGHLDKQPEMTGWDSDKGPWQPLLAGDRLYGRGGADDGYALFAALTALQVLQEQRIAHSRCLILIETCEESGSYDLPHYIDALGERLGQPDLVICLDSGCGSYDRLWLTSSLRGLAAGELSVEILTEGVHSGDASGIAPCSFRLIRQLLARIEDADSGRILPDGLHAEIPTQRREQARRAGEILGERVFDRFPFVPGARPNTEDPTQLILNRTWRPALTVTGAEGLPALADAGNVLRPATALRLSLRLPPTVAGETASALLRELLETDAPYGSRVRFRTTQATTGWNAPLQSGWLTTVVDQASQDYFGQPAAYMGEGGSIPFMTMLGERFPAAQFLITGVLGPHANAHGPNEFLHLPTAQRLTACVASVIAGQYCQAASSVGSS</sequence>
<dbReference type="PANTHER" id="PTHR43270">
    <property type="entry name" value="BETA-ALA-HIS DIPEPTIDASE"/>
    <property type="match status" value="1"/>
</dbReference>
<dbReference type="RefSeq" id="WP_005000343.1">
    <property type="nucleotide sequence ID" value="NZ_CH672427.1"/>
</dbReference>
<dbReference type="Proteomes" id="UP000003374">
    <property type="component" value="Unassembled WGS sequence"/>
</dbReference>
<accession>A4BVP5</accession>
<evidence type="ECO:0000256" key="1">
    <source>
        <dbReference type="ARBA" id="ARBA00022670"/>
    </source>
</evidence>
<dbReference type="CDD" id="cd05682">
    <property type="entry name" value="M20_dipept_dapE"/>
    <property type="match status" value="1"/>
</dbReference>
<keyword evidence="3" id="KW-0378">Hydrolase</keyword>